<gene>
    <name evidence="1" type="ORF">OLEA9_A037260</name>
</gene>
<evidence type="ECO:0000313" key="1">
    <source>
        <dbReference type="EMBL" id="CAA2971086.1"/>
    </source>
</evidence>
<proteinExistence type="predicted"/>
<name>A0A8S0QXT5_OLEEU</name>
<reference evidence="1 2" key="1">
    <citation type="submission" date="2019-12" db="EMBL/GenBank/DDBJ databases">
        <authorList>
            <person name="Alioto T."/>
            <person name="Alioto T."/>
            <person name="Gomez Garrido J."/>
        </authorList>
    </citation>
    <scope>NUCLEOTIDE SEQUENCE [LARGE SCALE GENOMIC DNA]</scope>
</reference>
<accession>A0A8S0QXT5</accession>
<comment type="caution">
    <text evidence="1">The sequence shown here is derived from an EMBL/GenBank/DDBJ whole genome shotgun (WGS) entry which is preliminary data.</text>
</comment>
<protein>
    <submittedName>
        <fullName evidence="1">Uncharacterized protein</fullName>
    </submittedName>
</protein>
<dbReference type="EMBL" id="CACTIH010001996">
    <property type="protein sequence ID" value="CAA2971086.1"/>
    <property type="molecule type" value="Genomic_DNA"/>
</dbReference>
<dbReference type="Gramene" id="OE9A037260T1">
    <property type="protein sequence ID" value="OE9A037260C1"/>
    <property type="gene ID" value="OE9A037260"/>
</dbReference>
<organism evidence="1 2">
    <name type="scientific">Olea europaea subsp. europaea</name>
    <dbReference type="NCBI Taxonomy" id="158383"/>
    <lineage>
        <taxon>Eukaryota</taxon>
        <taxon>Viridiplantae</taxon>
        <taxon>Streptophyta</taxon>
        <taxon>Embryophyta</taxon>
        <taxon>Tracheophyta</taxon>
        <taxon>Spermatophyta</taxon>
        <taxon>Magnoliopsida</taxon>
        <taxon>eudicotyledons</taxon>
        <taxon>Gunneridae</taxon>
        <taxon>Pentapetalae</taxon>
        <taxon>asterids</taxon>
        <taxon>lamiids</taxon>
        <taxon>Lamiales</taxon>
        <taxon>Oleaceae</taxon>
        <taxon>Oleeae</taxon>
        <taxon>Olea</taxon>
    </lineage>
</organism>
<evidence type="ECO:0000313" key="2">
    <source>
        <dbReference type="Proteomes" id="UP000594638"/>
    </source>
</evidence>
<sequence>RFRYRILSLGERCLIPYPPYSQGPILFILSLTSVRVTGFTLSAAFEVSAAMARHVLALPSNLESNLFLYAGWWNYRFNRKARNRQE</sequence>
<feature type="non-terminal residue" evidence="1">
    <location>
        <position position="86"/>
    </location>
</feature>
<feature type="non-terminal residue" evidence="1">
    <location>
        <position position="1"/>
    </location>
</feature>
<dbReference type="Proteomes" id="UP000594638">
    <property type="component" value="Unassembled WGS sequence"/>
</dbReference>
<keyword evidence="2" id="KW-1185">Reference proteome</keyword>
<dbReference type="AlphaFoldDB" id="A0A8S0QXT5"/>